<reference evidence="7 8" key="1">
    <citation type="submission" date="2019-05" db="EMBL/GenBank/DDBJ databases">
        <authorList>
            <person name="Farhan Ul Haque M."/>
        </authorList>
    </citation>
    <scope>NUCLEOTIDE SEQUENCE [LARGE SCALE GENOMIC DNA]</scope>
    <source>
        <strain evidence="7">2</strain>
    </source>
</reference>
<dbReference type="PANTHER" id="PTHR45663:SF11">
    <property type="entry name" value="GEO12009P1"/>
    <property type="match status" value="1"/>
</dbReference>
<dbReference type="PRINTS" id="PR00421">
    <property type="entry name" value="THIOREDOXIN"/>
</dbReference>
<dbReference type="Gene3D" id="3.40.30.10">
    <property type="entry name" value="Glutaredoxin"/>
    <property type="match status" value="1"/>
</dbReference>
<dbReference type="SUPFAM" id="SSF52833">
    <property type="entry name" value="Thioredoxin-like"/>
    <property type="match status" value="1"/>
</dbReference>
<keyword evidence="5" id="KW-0676">Redox-active center</keyword>
<dbReference type="Proteomes" id="UP000485880">
    <property type="component" value="Unassembled WGS sequence"/>
</dbReference>
<name>A0A8B6M7V8_METTU</name>
<evidence type="ECO:0000256" key="5">
    <source>
        <dbReference type="ARBA" id="ARBA00023284"/>
    </source>
</evidence>
<dbReference type="GO" id="GO:0045454">
    <property type="term" value="P:cell redox homeostasis"/>
    <property type="evidence" value="ECO:0007669"/>
    <property type="project" value="TreeGrafter"/>
</dbReference>
<gene>
    <name evidence="7" type="ORF">MPC4_300029</name>
</gene>
<comment type="similarity">
    <text evidence="1">Belongs to the thioredoxin family.</text>
</comment>
<dbReference type="GO" id="GO:0006950">
    <property type="term" value="P:response to stress"/>
    <property type="evidence" value="ECO:0007669"/>
    <property type="project" value="UniProtKB-ARBA"/>
</dbReference>
<dbReference type="Gene3D" id="1.25.40.10">
    <property type="entry name" value="Tetratricopeptide repeat domain"/>
    <property type="match status" value="2"/>
</dbReference>
<evidence type="ECO:0000313" key="7">
    <source>
        <dbReference type="EMBL" id="VTZ51109.1"/>
    </source>
</evidence>
<dbReference type="PROSITE" id="PS51352">
    <property type="entry name" value="THIOREDOXIN_2"/>
    <property type="match status" value="1"/>
</dbReference>
<comment type="caution">
    <text evidence="7">The sequence shown here is derived from an EMBL/GenBank/DDBJ whole genome shotgun (WGS) entry which is preliminary data.</text>
</comment>
<dbReference type="InterPro" id="IPR013766">
    <property type="entry name" value="Thioredoxin_domain"/>
</dbReference>
<evidence type="ECO:0000256" key="2">
    <source>
        <dbReference type="ARBA" id="ARBA00022448"/>
    </source>
</evidence>
<dbReference type="CDD" id="cd02947">
    <property type="entry name" value="TRX_family"/>
    <property type="match status" value="1"/>
</dbReference>
<dbReference type="GO" id="GO:0015035">
    <property type="term" value="F:protein-disulfide reductase activity"/>
    <property type="evidence" value="ECO:0007669"/>
    <property type="project" value="UniProtKB-ARBA"/>
</dbReference>
<sequence>MQQGTDSAVKSRRREGALLQWAAFGSSQSTSARVAILPPKLHFGKTNQVSANGAEGERDMAGLYGLGAEQAKPNGAAGGALVKDTTTATFGADVLAESARQPVLVDFWAPWCEPCKQLAPILEKVVQAAGGKVKLVKMNIDEHPEIAGRLGVRSIPAVIAFERSQPADGFLGALPESEVRGFIERLVGPIGGAADLIAEAEALLAEGDAIGAGEVYAALLAENPADFEALAGLAKLYIQAGDLEAAKQLLATAPAGAEKHAGVIAAKAALDLAEQAGSIGDLAELKRKLEIDPNDHQARFDYAIGLNAQDRREEAAGALLDIIKSDRAWNEDAARKQLLQFFEAWGPTEPATIGARKKLSIVLFS</sequence>
<keyword evidence="8" id="KW-1185">Reference proteome</keyword>
<evidence type="ECO:0000256" key="4">
    <source>
        <dbReference type="ARBA" id="ARBA00023157"/>
    </source>
</evidence>
<evidence type="ECO:0000259" key="6">
    <source>
        <dbReference type="PROSITE" id="PS51352"/>
    </source>
</evidence>
<dbReference type="GO" id="GO:0005829">
    <property type="term" value="C:cytosol"/>
    <property type="evidence" value="ECO:0007669"/>
    <property type="project" value="TreeGrafter"/>
</dbReference>
<proteinExistence type="inferred from homology"/>
<keyword evidence="3" id="KW-0249">Electron transport</keyword>
<keyword evidence="4" id="KW-1015">Disulfide bond</keyword>
<dbReference type="PROSITE" id="PS00194">
    <property type="entry name" value="THIOREDOXIN_1"/>
    <property type="match status" value="1"/>
</dbReference>
<dbReference type="SUPFAM" id="SSF48452">
    <property type="entry name" value="TPR-like"/>
    <property type="match status" value="1"/>
</dbReference>
<evidence type="ECO:0000256" key="1">
    <source>
        <dbReference type="ARBA" id="ARBA00008987"/>
    </source>
</evidence>
<organism evidence="7 8">
    <name type="scientific">Methylocella tundrae</name>
    <dbReference type="NCBI Taxonomy" id="227605"/>
    <lineage>
        <taxon>Bacteria</taxon>
        <taxon>Pseudomonadati</taxon>
        <taxon>Pseudomonadota</taxon>
        <taxon>Alphaproteobacteria</taxon>
        <taxon>Hyphomicrobiales</taxon>
        <taxon>Beijerinckiaceae</taxon>
        <taxon>Methylocella</taxon>
    </lineage>
</organism>
<dbReference type="Pfam" id="PF14559">
    <property type="entry name" value="TPR_19"/>
    <property type="match status" value="1"/>
</dbReference>
<dbReference type="AlphaFoldDB" id="A0A8B6M7V8"/>
<dbReference type="FunFam" id="3.40.30.10:FF:000001">
    <property type="entry name" value="Thioredoxin"/>
    <property type="match status" value="1"/>
</dbReference>
<evidence type="ECO:0000313" key="8">
    <source>
        <dbReference type="Proteomes" id="UP000485880"/>
    </source>
</evidence>
<dbReference type="InterPro" id="IPR017937">
    <property type="entry name" value="Thioredoxin_CS"/>
</dbReference>
<dbReference type="EMBL" id="CABFMQ020000088">
    <property type="protein sequence ID" value="VTZ51109.1"/>
    <property type="molecule type" value="Genomic_DNA"/>
</dbReference>
<dbReference type="Pfam" id="PF00085">
    <property type="entry name" value="Thioredoxin"/>
    <property type="match status" value="1"/>
</dbReference>
<dbReference type="InterPro" id="IPR011990">
    <property type="entry name" value="TPR-like_helical_dom_sf"/>
</dbReference>
<protein>
    <submittedName>
        <fullName evidence="7">Thioredoxin</fullName>
    </submittedName>
</protein>
<feature type="domain" description="Thioredoxin" evidence="6">
    <location>
        <begin position="75"/>
        <end position="205"/>
    </location>
</feature>
<dbReference type="Pfam" id="PF14561">
    <property type="entry name" value="TPR_20"/>
    <property type="match status" value="1"/>
</dbReference>
<dbReference type="PANTHER" id="PTHR45663">
    <property type="entry name" value="GEO12009P1"/>
    <property type="match status" value="1"/>
</dbReference>
<evidence type="ECO:0000256" key="3">
    <source>
        <dbReference type="ARBA" id="ARBA00022982"/>
    </source>
</evidence>
<keyword evidence="2" id="KW-0813">Transport</keyword>
<dbReference type="InterPro" id="IPR036249">
    <property type="entry name" value="Thioredoxin-like_sf"/>
</dbReference>
<accession>A0A8B6M7V8</accession>